<accession>A0AAE0ZB35</accession>
<evidence type="ECO:0000256" key="1">
    <source>
        <dbReference type="SAM" id="MobiDB-lite"/>
    </source>
</evidence>
<comment type="caution">
    <text evidence="2">The sequence shown here is derived from an EMBL/GenBank/DDBJ whole genome shotgun (WGS) entry which is preliminary data.</text>
</comment>
<dbReference type="Proteomes" id="UP001283361">
    <property type="component" value="Unassembled WGS sequence"/>
</dbReference>
<keyword evidence="3" id="KW-1185">Reference proteome</keyword>
<organism evidence="2 3">
    <name type="scientific">Elysia crispata</name>
    <name type="common">lettuce slug</name>
    <dbReference type="NCBI Taxonomy" id="231223"/>
    <lineage>
        <taxon>Eukaryota</taxon>
        <taxon>Metazoa</taxon>
        <taxon>Spiralia</taxon>
        <taxon>Lophotrochozoa</taxon>
        <taxon>Mollusca</taxon>
        <taxon>Gastropoda</taxon>
        <taxon>Heterobranchia</taxon>
        <taxon>Euthyneura</taxon>
        <taxon>Panpulmonata</taxon>
        <taxon>Sacoglossa</taxon>
        <taxon>Placobranchoidea</taxon>
        <taxon>Plakobranchidae</taxon>
        <taxon>Elysia</taxon>
    </lineage>
</organism>
<sequence>MSKATKKALKRKIDGRLARLKTYPNRMGSQKLCSRFDFAKNENNRKPSRKRRYPSQHPSSTSNEVPDVPRSNRRMFGVQMPAVWPTGTFPQQPRFTGSCEVPDAQPGNPSLMQSMAMMYGHPDIHFMYPPPGSCRQSDMRPNHNFKDIRNQTSRDAPNVTLTFKPLCHENPQVFGCGRWYRLKRQEEAKYQGFLSLLQVMFCCCCNELGLGVFE</sequence>
<protein>
    <submittedName>
        <fullName evidence="2">Uncharacterized protein</fullName>
    </submittedName>
</protein>
<evidence type="ECO:0000313" key="2">
    <source>
        <dbReference type="EMBL" id="KAK3766117.1"/>
    </source>
</evidence>
<gene>
    <name evidence="2" type="ORF">RRG08_002349</name>
</gene>
<dbReference type="AlphaFoldDB" id="A0AAE0ZB35"/>
<evidence type="ECO:0000313" key="3">
    <source>
        <dbReference type="Proteomes" id="UP001283361"/>
    </source>
</evidence>
<reference evidence="2" key="1">
    <citation type="journal article" date="2023" name="G3 (Bethesda)">
        <title>A reference genome for the long-term kleptoplast-retaining sea slug Elysia crispata morphotype clarki.</title>
        <authorList>
            <person name="Eastman K.E."/>
            <person name="Pendleton A.L."/>
            <person name="Shaikh M.A."/>
            <person name="Suttiyut T."/>
            <person name="Ogas R."/>
            <person name="Tomko P."/>
            <person name="Gavelis G."/>
            <person name="Widhalm J.R."/>
            <person name="Wisecaver J.H."/>
        </authorList>
    </citation>
    <scope>NUCLEOTIDE SEQUENCE</scope>
    <source>
        <strain evidence="2">ECLA1</strain>
    </source>
</reference>
<name>A0AAE0ZB35_9GAST</name>
<proteinExistence type="predicted"/>
<dbReference type="EMBL" id="JAWDGP010004263">
    <property type="protein sequence ID" value="KAK3766117.1"/>
    <property type="molecule type" value="Genomic_DNA"/>
</dbReference>
<feature type="region of interest" description="Disordered" evidence="1">
    <location>
        <begin position="20"/>
        <end position="71"/>
    </location>
</feature>